<dbReference type="EMBL" id="CP031039">
    <property type="protein sequence ID" value="QDZ21906.1"/>
    <property type="molecule type" value="Genomic_DNA"/>
</dbReference>
<gene>
    <name evidence="2" type="ORF">A3770_06p44240</name>
</gene>
<name>A0A5B8MMX3_9CHLO</name>
<dbReference type="PROSITE" id="PS51186">
    <property type="entry name" value="GNAT"/>
    <property type="match status" value="1"/>
</dbReference>
<dbReference type="CDD" id="cd04301">
    <property type="entry name" value="NAT_SF"/>
    <property type="match status" value="1"/>
</dbReference>
<reference evidence="2 3" key="1">
    <citation type="submission" date="2018-07" db="EMBL/GenBank/DDBJ databases">
        <title>The complete nuclear genome of the prasinophyte Chloropicon primus (CCMP1205).</title>
        <authorList>
            <person name="Pombert J.-F."/>
            <person name="Otis C."/>
            <person name="Turmel M."/>
            <person name="Lemieux C."/>
        </authorList>
    </citation>
    <scope>NUCLEOTIDE SEQUENCE [LARGE SCALE GENOMIC DNA]</scope>
    <source>
        <strain evidence="2 3">CCMP1205</strain>
    </source>
</reference>
<keyword evidence="3" id="KW-1185">Reference proteome</keyword>
<dbReference type="OrthoDB" id="514051at2759"/>
<organism evidence="2 3">
    <name type="scientific">Chloropicon primus</name>
    <dbReference type="NCBI Taxonomy" id="1764295"/>
    <lineage>
        <taxon>Eukaryota</taxon>
        <taxon>Viridiplantae</taxon>
        <taxon>Chlorophyta</taxon>
        <taxon>Chloropicophyceae</taxon>
        <taxon>Chloropicales</taxon>
        <taxon>Chloropicaceae</taxon>
        <taxon>Chloropicon</taxon>
    </lineage>
</organism>
<dbReference type="Pfam" id="PF00583">
    <property type="entry name" value="Acetyltransf_1"/>
    <property type="match status" value="1"/>
</dbReference>
<dbReference type="SUPFAM" id="SSF55729">
    <property type="entry name" value="Acyl-CoA N-acyltransferases (Nat)"/>
    <property type="match status" value="1"/>
</dbReference>
<proteinExistence type="predicted"/>
<dbReference type="Proteomes" id="UP000316726">
    <property type="component" value="Chromosome 6"/>
</dbReference>
<dbReference type="PANTHER" id="PTHR47443:SF3">
    <property type="entry name" value="GCN5-RELATED N-ACETYLTRANSFERASE 4, CHLOROPLASTIC"/>
    <property type="match status" value="1"/>
</dbReference>
<evidence type="ECO:0000313" key="2">
    <source>
        <dbReference type="EMBL" id="QDZ21906.1"/>
    </source>
</evidence>
<dbReference type="InterPro" id="IPR000182">
    <property type="entry name" value="GNAT_dom"/>
</dbReference>
<dbReference type="Gene3D" id="3.40.630.30">
    <property type="match status" value="1"/>
</dbReference>
<evidence type="ECO:0000259" key="1">
    <source>
        <dbReference type="PROSITE" id="PS51186"/>
    </source>
</evidence>
<dbReference type="PANTHER" id="PTHR47443">
    <property type="entry name" value="ACYL-COA N-ACYLTRANSFERASES (NAT) SUPERFAMILY PROTEIN"/>
    <property type="match status" value="1"/>
</dbReference>
<sequence length="294" mass="33246">MGLQRQHKCRAGRQGVQRCCAQVNGATGQGAKPLRVRTAKVRDCGPVSRLCAEVFAREQTDLFRKQAPYLDAWLSLLEDWYSDQITKELTKQLAKSLAQKQLATRESQTLKLRYETAEKRTATQLVGGFASTPAARNLRRLIATKDAQRMFCCLLAENDDGEIVASVTVSMTVPDAKLPPPFPTRGVQRFYIGNMVVREDYRRKGLATSMLRECEKLAKRWNCDSTWLHVGVVSDGAQSLYKGLGYSQKGVDPWYYVLEKRYLYCKELPLPPNSKFRRIGEKSRGTENAALSER</sequence>
<accession>A0A5B8MMX3</accession>
<protein>
    <recommendedName>
        <fullName evidence="1">N-acetyltransferase domain-containing protein</fullName>
    </recommendedName>
</protein>
<feature type="domain" description="N-acetyltransferase" evidence="1">
    <location>
        <begin position="110"/>
        <end position="269"/>
    </location>
</feature>
<evidence type="ECO:0000313" key="3">
    <source>
        <dbReference type="Proteomes" id="UP000316726"/>
    </source>
</evidence>
<dbReference type="InterPro" id="IPR016181">
    <property type="entry name" value="Acyl_CoA_acyltransferase"/>
</dbReference>
<dbReference type="GO" id="GO:0016747">
    <property type="term" value="F:acyltransferase activity, transferring groups other than amino-acyl groups"/>
    <property type="evidence" value="ECO:0007669"/>
    <property type="project" value="InterPro"/>
</dbReference>
<dbReference type="STRING" id="1764295.A0A5B8MMX3"/>
<dbReference type="AlphaFoldDB" id="A0A5B8MMX3"/>